<name>A0ABP0AVS7_9PEZI</name>
<evidence type="ECO:0000313" key="3">
    <source>
        <dbReference type="Proteomes" id="UP001642406"/>
    </source>
</evidence>
<evidence type="ECO:0000256" key="1">
    <source>
        <dbReference type="SAM" id="MobiDB-lite"/>
    </source>
</evidence>
<evidence type="ECO:0000313" key="2">
    <source>
        <dbReference type="EMBL" id="CAK7211338.1"/>
    </source>
</evidence>
<dbReference type="EMBL" id="CAWUHC010000006">
    <property type="protein sequence ID" value="CAK7211338.1"/>
    <property type="molecule type" value="Genomic_DNA"/>
</dbReference>
<sequence length="520" mass="58343">MPPAVKVQTAPGDATSAAPPPPDEISNVNVNDNNITNNRPDMIDMQESMVVGKKKKKSKAFANRGPTALPKRCGTGFEEYYAEPPLTVDEYEEEMDLYHASLNFDERIETCIQRYRARRRLDSERSNVFNRYLKLGGIDCTPCMFNGAAGFEEGQTMTKDDVRALTATDVVPRAGNKDSKFYAADNAEMWTVDFCGVTSGFLSVSLRAIGGCNEKLMKVGIDVVDNFLRYLQLHEVCPEYDEDVKASRAICEKAKTELPNCLNALPHMPGQFNLACVKLFCKEPQHRAFDDGLDPLEATTNKDWDAEHIFRTTVELQDKAIGSKATKMAKEDITSIHIVQTREVELEITRLVRSPRGVRERHAAMAKSVAEAKQPDAGGEKEKHENDKKDDTTDDDKRFPKMAGVVITKYYSIEEGIANQPHFTEDELASRGPEAFFLDTGIMGLLCVGMKLRVVMHELNCDINFVSVVKNLLPSFYTFLPQELMVDWKEPKPNEREAPSVDNPDADEDSAEKEMDEDKE</sequence>
<feature type="region of interest" description="Disordered" evidence="1">
    <location>
        <begin position="1"/>
        <end position="40"/>
    </location>
</feature>
<dbReference type="Proteomes" id="UP001642406">
    <property type="component" value="Unassembled WGS sequence"/>
</dbReference>
<gene>
    <name evidence="2" type="ORF">SBRCBS47491_001090</name>
</gene>
<accession>A0ABP0AVS7</accession>
<keyword evidence="3" id="KW-1185">Reference proteome</keyword>
<feature type="compositionally biased region" description="Basic and acidic residues" evidence="1">
    <location>
        <begin position="490"/>
        <end position="499"/>
    </location>
</feature>
<feature type="compositionally biased region" description="Low complexity" evidence="1">
    <location>
        <begin position="27"/>
        <end position="38"/>
    </location>
</feature>
<reference evidence="2 3" key="1">
    <citation type="submission" date="2024-01" db="EMBL/GenBank/DDBJ databases">
        <authorList>
            <person name="Allen C."/>
            <person name="Tagirdzhanova G."/>
        </authorList>
    </citation>
    <scope>NUCLEOTIDE SEQUENCE [LARGE SCALE GENOMIC DNA]</scope>
</reference>
<dbReference type="Pfam" id="PF09692">
    <property type="entry name" value="Arb1"/>
    <property type="match status" value="1"/>
</dbReference>
<feature type="region of interest" description="Disordered" evidence="1">
    <location>
        <begin position="490"/>
        <end position="520"/>
    </location>
</feature>
<dbReference type="InterPro" id="IPR018606">
    <property type="entry name" value="Arb1"/>
</dbReference>
<feature type="compositionally biased region" description="Basic and acidic residues" evidence="1">
    <location>
        <begin position="378"/>
        <end position="398"/>
    </location>
</feature>
<comment type="caution">
    <text evidence="2">The sequence shown here is derived from an EMBL/GenBank/DDBJ whole genome shotgun (WGS) entry which is preliminary data.</text>
</comment>
<protein>
    <recommendedName>
        <fullName evidence="4">Argonaute complex, subunit Arb1</fullName>
    </recommendedName>
</protein>
<evidence type="ECO:0008006" key="4">
    <source>
        <dbReference type="Google" id="ProtNLM"/>
    </source>
</evidence>
<organism evidence="2 3">
    <name type="scientific">Sporothrix bragantina</name>
    <dbReference type="NCBI Taxonomy" id="671064"/>
    <lineage>
        <taxon>Eukaryota</taxon>
        <taxon>Fungi</taxon>
        <taxon>Dikarya</taxon>
        <taxon>Ascomycota</taxon>
        <taxon>Pezizomycotina</taxon>
        <taxon>Sordariomycetes</taxon>
        <taxon>Sordariomycetidae</taxon>
        <taxon>Ophiostomatales</taxon>
        <taxon>Ophiostomataceae</taxon>
        <taxon>Sporothrix</taxon>
    </lineage>
</organism>
<feature type="region of interest" description="Disordered" evidence="1">
    <location>
        <begin position="362"/>
        <end position="398"/>
    </location>
</feature>
<proteinExistence type="predicted"/>